<dbReference type="PRINTS" id="PR00452">
    <property type="entry name" value="SH3DOMAIN"/>
</dbReference>
<feature type="domain" description="SH3" evidence="14">
    <location>
        <begin position="117"/>
        <end position="176"/>
    </location>
</feature>
<dbReference type="InterPro" id="IPR056686">
    <property type="entry name" value="DUF7784"/>
</dbReference>
<feature type="domain" description="N-terminal Ras-GEF" evidence="16">
    <location>
        <begin position="865"/>
        <end position="998"/>
    </location>
</feature>
<dbReference type="Gene3D" id="1.10.840.10">
    <property type="entry name" value="Ras guanine-nucleotide exchange factors catalytic domain"/>
    <property type="match status" value="1"/>
</dbReference>
<feature type="compositionally biased region" description="Low complexity" evidence="13">
    <location>
        <begin position="256"/>
        <end position="266"/>
    </location>
</feature>
<dbReference type="PROSITE" id="PS50212">
    <property type="entry name" value="RASGEF_NTER"/>
    <property type="match status" value="1"/>
</dbReference>
<feature type="compositionally biased region" description="Low complexity" evidence="13">
    <location>
        <begin position="741"/>
        <end position="759"/>
    </location>
</feature>
<dbReference type="CDD" id="cd11883">
    <property type="entry name" value="SH3_Sdc25"/>
    <property type="match status" value="1"/>
</dbReference>
<dbReference type="FunFam" id="2.30.30.40:FF:000072">
    <property type="entry name" value="Unconventional Myosin IB"/>
    <property type="match status" value="1"/>
</dbReference>
<dbReference type="InterPro" id="IPR008937">
    <property type="entry name" value="Ras-like_GEF"/>
</dbReference>
<evidence type="ECO:0000256" key="4">
    <source>
        <dbReference type="ARBA" id="ARBA00011446"/>
    </source>
</evidence>
<dbReference type="SMART" id="SM00147">
    <property type="entry name" value="RasGEF"/>
    <property type="match status" value="1"/>
</dbReference>
<dbReference type="SUPFAM" id="SSF48366">
    <property type="entry name" value="Ras GEF"/>
    <property type="match status" value="1"/>
</dbReference>
<comment type="subunit">
    <text evidence="4">Component of the ESCRT-0 complex composed of HSE1 and VPS27.</text>
</comment>
<dbReference type="InterPro" id="IPR019804">
    <property type="entry name" value="Ras_G-nucl-exch_fac_CS"/>
</dbReference>
<dbReference type="PANTHER" id="PTHR23113:SF368">
    <property type="entry name" value="CELL DIVISION CONTROL PROTEIN 25"/>
    <property type="match status" value="1"/>
</dbReference>
<dbReference type="InterPro" id="IPR000651">
    <property type="entry name" value="Ras-like_Gua-exchang_fac_N"/>
</dbReference>
<feature type="region of interest" description="Disordered" evidence="13">
    <location>
        <begin position="256"/>
        <end position="288"/>
    </location>
</feature>
<evidence type="ECO:0000256" key="12">
    <source>
        <dbReference type="PROSITE-ProRule" id="PRU00192"/>
    </source>
</evidence>
<comment type="similarity">
    <text evidence="3">Belongs to the STAM family.</text>
</comment>
<feature type="compositionally biased region" description="Low complexity" evidence="13">
    <location>
        <begin position="17"/>
        <end position="41"/>
    </location>
</feature>
<dbReference type="GO" id="GO:0010008">
    <property type="term" value="C:endosome membrane"/>
    <property type="evidence" value="ECO:0007669"/>
    <property type="project" value="UniProtKB-SubCell"/>
</dbReference>
<feature type="compositionally biased region" description="Acidic residues" evidence="13">
    <location>
        <begin position="191"/>
        <end position="214"/>
    </location>
</feature>
<keyword evidence="9" id="KW-0967">Endosome</keyword>
<dbReference type="CDD" id="cd00155">
    <property type="entry name" value="RasGEF"/>
    <property type="match status" value="1"/>
</dbReference>
<evidence type="ECO:0000256" key="13">
    <source>
        <dbReference type="SAM" id="MobiDB-lite"/>
    </source>
</evidence>
<dbReference type="SMART" id="SM00229">
    <property type="entry name" value="RasGEFN"/>
    <property type="match status" value="1"/>
</dbReference>
<accession>A0AA38S013</accession>
<evidence type="ECO:0000313" key="18">
    <source>
        <dbReference type="Proteomes" id="UP001174691"/>
    </source>
</evidence>
<evidence type="ECO:0000256" key="6">
    <source>
        <dbReference type="ARBA" id="ARBA00018978"/>
    </source>
</evidence>
<dbReference type="InterPro" id="IPR057827">
    <property type="entry name" value="WW_fungi"/>
</dbReference>
<dbReference type="InterPro" id="IPR023578">
    <property type="entry name" value="Ras_GEF_dom_sf"/>
</dbReference>
<dbReference type="GO" id="GO:0005886">
    <property type="term" value="C:plasma membrane"/>
    <property type="evidence" value="ECO:0007669"/>
    <property type="project" value="TreeGrafter"/>
</dbReference>
<dbReference type="Proteomes" id="UP001174691">
    <property type="component" value="Unassembled WGS sequence"/>
</dbReference>
<name>A0AA38S013_9PEZI</name>
<evidence type="ECO:0000256" key="11">
    <source>
        <dbReference type="PROSITE-ProRule" id="PRU00168"/>
    </source>
</evidence>
<evidence type="ECO:0000256" key="5">
    <source>
        <dbReference type="ARBA" id="ARBA00017923"/>
    </source>
</evidence>
<dbReference type="InterPro" id="IPR001452">
    <property type="entry name" value="SH3_domain"/>
</dbReference>
<evidence type="ECO:0000256" key="2">
    <source>
        <dbReference type="ARBA" id="ARBA00004125"/>
    </source>
</evidence>
<evidence type="ECO:0000256" key="3">
    <source>
        <dbReference type="ARBA" id="ARBA00009666"/>
    </source>
</evidence>
<evidence type="ECO:0000259" key="16">
    <source>
        <dbReference type="PROSITE" id="PS50212"/>
    </source>
</evidence>
<dbReference type="SUPFAM" id="SSF50044">
    <property type="entry name" value="SH3-domain"/>
    <property type="match status" value="1"/>
</dbReference>
<comment type="subcellular location">
    <subcellularLocation>
        <location evidence="2">Endosome membrane</location>
        <topology evidence="2">Peripheral membrane protein</topology>
        <orientation evidence="2">Cytoplasmic side</orientation>
    </subcellularLocation>
</comment>
<dbReference type="Pfam" id="PF00018">
    <property type="entry name" value="SH3_1"/>
    <property type="match status" value="1"/>
</dbReference>
<keyword evidence="8 11" id="KW-0344">Guanine-nucleotide releasing factor</keyword>
<dbReference type="Pfam" id="PF25008">
    <property type="entry name" value="DUF7784"/>
    <property type="match status" value="1"/>
</dbReference>
<dbReference type="PROSITE" id="PS00720">
    <property type="entry name" value="RASGEF"/>
    <property type="match status" value="1"/>
</dbReference>
<dbReference type="PANTHER" id="PTHR23113">
    <property type="entry name" value="GUANINE NUCLEOTIDE EXCHANGE FACTOR"/>
    <property type="match status" value="1"/>
</dbReference>
<evidence type="ECO:0000256" key="10">
    <source>
        <dbReference type="ARBA" id="ARBA00023136"/>
    </source>
</evidence>
<evidence type="ECO:0000256" key="1">
    <source>
        <dbReference type="ARBA" id="ARBA00002654"/>
    </source>
</evidence>
<evidence type="ECO:0000256" key="8">
    <source>
        <dbReference type="ARBA" id="ARBA00022658"/>
    </source>
</evidence>
<organism evidence="17 18">
    <name type="scientific">Coniochaeta hoffmannii</name>
    <dbReference type="NCBI Taxonomy" id="91930"/>
    <lineage>
        <taxon>Eukaryota</taxon>
        <taxon>Fungi</taxon>
        <taxon>Dikarya</taxon>
        <taxon>Ascomycota</taxon>
        <taxon>Pezizomycotina</taxon>
        <taxon>Sordariomycetes</taxon>
        <taxon>Sordariomycetidae</taxon>
        <taxon>Coniochaetales</taxon>
        <taxon>Coniochaetaceae</taxon>
        <taxon>Coniochaeta</taxon>
    </lineage>
</organism>
<dbReference type="Pfam" id="PF25006">
    <property type="entry name" value="DUF7783"/>
    <property type="match status" value="1"/>
</dbReference>
<dbReference type="InterPro" id="IPR036028">
    <property type="entry name" value="SH3-like_dom_sf"/>
</dbReference>
<dbReference type="SMART" id="SM00326">
    <property type="entry name" value="SH3"/>
    <property type="match status" value="1"/>
</dbReference>
<dbReference type="GO" id="GO:0005085">
    <property type="term" value="F:guanyl-nucleotide exchange factor activity"/>
    <property type="evidence" value="ECO:0007669"/>
    <property type="project" value="UniProtKB-KW"/>
</dbReference>
<protein>
    <recommendedName>
        <fullName evidence="5">Class E vacuolar protein-sorting machinery protein HSE1</fullName>
    </recommendedName>
    <alternativeName>
        <fullName evidence="6">Class E vacuolar protein-sorting machinery protein hse1</fullName>
    </alternativeName>
</protein>
<sequence>MLMTQTAVSALVTQGQNNSSKSYNSNSTRPAAGASSAATPAADRRLASSSAQSHLPRSGDQAFLDDSSASRNNPSYRSYVDAQAQAQLFTLQYSPDRTNTRTRASTLMNGIVGSAPPGAMYVRALYDYEADDRTSLSFHEGDIIQVITQLESGWWDGVINGVRGWFPSNYCQIISSPDELPGSEQNLPPEQQEDEVDDGDVYEEEFDEDGDSDHDDFASLPLQEPEGDKSRADFWIPQATADGRLFYYNTMTGESSMELPLESPSSVTETGPRDRMNANMPDKTRPPPEMMMARGLMQDEGDESDTNSASELEGESIMLRGSLARTRRSYANDGISPAVSMDSINGQSAIRNGRSDTLQSAAFGQTPGATATSFNIPFNNPNLQPSTVIPRSFFDDGSTQPLTWSRLVTNMKRAIDRYRDAITQGSRSDYVARAEDISDHLRLLLAAGSGTTDNHSGQPSIISSNKALYPHFRDMMSKFSKLVISSHIAAADFPNAESAQKCLQEADGVLLGVYSYVEVARQQRGEEIPRLFPGFVIGSHVGGSWQNNGLGPRDPVTANFLDDEEGVAEPTAMLDGKLLERIDELKRMLVASIRELDKNLVISDKIITPYRHELLGNNVCQSGGKVLEMFKPWIATIESIDLSPLGNSVQTPQLSDFSVTKQSLYDNVSDLLLGCQAVAGPIADEWAEVRGHALEERLEYVRQCARALETNSSHISYSLQLLSESEPMNAQQQVFQQLQQQKQTQMQMPRSQQQLQQQQPEPILREDREPLRRVDTVPYERTHQRTESRGIMRPGLIGSQSFTEGEGMTRNYTKGDPAKLAKIFGTSNIPGMAPPQLGPTPLPVEEKPYLRLDYEQELSWDLKVQPPTVKGGSLLALVEQLTRHDKSDFNFNNTFLLTYRSFTTARELFELLVRRFNIQPPEGLTQAEYEEWREQKQKLIRVRVVNNLRTWLDQYWMEDQSEETRVLIRDIYSFARETVKSTETSGATPLIAVIDQRMSGKEVGRRMIQTVNQNAPAPIMPRNMKKLKFLDIDVVEFARQLTIIESRLYGRIKLTECLNKTWQKKVADGEPEPAPNVKSLILHSNQMTNWVAEMILAQTDVRKRVVVIKHFVAVADKCRSLNNFSTLTSIISALGTAPIARLKRTWDQVPARVHSTLENMRTLMASTKNFGEYRDALHAANPPCIPFFGVYLTDLTFIEDGIPSVIKKTNMINFAKRAKTAEVIRDIQQYQNVAYSLQPVPELQDYILSNMQAAGDVHEMYDKSLQIEPREREDEKIVRVLAESGFL</sequence>
<keyword evidence="10" id="KW-0472">Membrane</keyword>
<dbReference type="GO" id="GO:0007265">
    <property type="term" value="P:Ras protein signal transduction"/>
    <property type="evidence" value="ECO:0007669"/>
    <property type="project" value="TreeGrafter"/>
</dbReference>
<comment type="function">
    <text evidence="1">Component of the ESCRT-0 complex which is the sorting receptor for ubiquitinated cargo proteins at the multivesicular body (MVB).</text>
</comment>
<dbReference type="PROSITE" id="PS50009">
    <property type="entry name" value="RASGEF_CAT"/>
    <property type="match status" value="1"/>
</dbReference>
<feature type="region of interest" description="Disordered" evidence="13">
    <location>
        <begin position="795"/>
        <end position="814"/>
    </location>
</feature>
<dbReference type="Pfam" id="PF23518">
    <property type="entry name" value="WW_2"/>
    <property type="match status" value="1"/>
</dbReference>
<proteinExistence type="inferred from homology"/>
<dbReference type="InterPro" id="IPR001202">
    <property type="entry name" value="WW_dom"/>
</dbReference>
<keyword evidence="7 12" id="KW-0728">SH3 domain</keyword>
<dbReference type="CDD" id="cd06224">
    <property type="entry name" value="REM"/>
    <property type="match status" value="1"/>
</dbReference>
<dbReference type="Pfam" id="PF00617">
    <property type="entry name" value="RasGEF"/>
    <property type="match status" value="1"/>
</dbReference>
<dbReference type="InterPro" id="IPR056685">
    <property type="entry name" value="DUF7783"/>
</dbReference>
<dbReference type="InterPro" id="IPR036964">
    <property type="entry name" value="RASGEF_cat_dom_sf"/>
</dbReference>
<evidence type="ECO:0000256" key="7">
    <source>
        <dbReference type="ARBA" id="ARBA00022443"/>
    </source>
</evidence>
<evidence type="ECO:0000259" key="14">
    <source>
        <dbReference type="PROSITE" id="PS50002"/>
    </source>
</evidence>
<dbReference type="InterPro" id="IPR001895">
    <property type="entry name" value="RASGEF_cat_dom"/>
</dbReference>
<feature type="domain" description="Ras-GEF" evidence="15">
    <location>
        <begin position="1033"/>
        <end position="1270"/>
    </location>
</feature>
<gene>
    <name evidence="17" type="ORF">NKR19_g1896</name>
</gene>
<feature type="region of interest" description="Disordered" evidence="13">
    <location>
        <begin position="176"/>
        <end position="229"/>
    </location>
</feature>
<dbReference type="Gene3D" id="2.30.30.40">
    <property type="entry name" value="SH3 Domains"/>
    <property type="match status" value="1"/>
</dbReference>
<evidence type="ECO:0000256" key="9">
    <source>
        <dbReference type="ARBA" id="ARBA00022753"/>
    </source>
</evidence>
<dbReference type="Gene3D" id="1.20.870.10">
    <property type="entry name" value="Son of sevenless (SoS) protein Chain: S domain 1"/>
    <property type="match status" value="1"/>
</dbReference>
<keyword evidence="18" id="KW-1185">Reference proteome</keyword>
<dbReference type="Gene3D" id="2.20.70.10">
    <property type="match status" value="1"/>
</dbReference>
<feature type="compositionally biased region" description="Basic and acidic residues" evidence="13">
    <location>
        <begin position="271"/>
        <end position="286"/>
    </location>
</feature>
<reference evidence="17" key="1">
    <citation type="submission" date="2022-07" db="EMBL/GenBank/DDBJ databases">
        <title>Fungi with potential for degradation of polypropylene.</title>
        <authorList>
            <person name="Gostincar C."/>
        </authorList>
    </citation>
    <scope>NUCLEOTIDE SEQUENCE</scope>
    <source>
        <strain evidence="17">EXF-13287</strain>
    </source>
</reference>
<comment type="caution">
    <text evidence="17">The sequence shown here is derived from an EMBL/GenBank/DDBJ whole genome shotgun (WGS) entry which is preliminary data.</text>
</comment>
<evidence type="ECO:0000259" key="15">
    <source>
        <dbReference type="PROSITE" id="PS50009"/>
    </source>
</evidence>
<feature type="region of interest" description="Disordered" evidence="13">
    <location>
        <begin position="13"/>
        <end position="68"/>
    </location>
</feature>
<dbReference type="CDD" id="cd00201">
    <property type="entry name" value="WW"/>
    <property type="match status" value="1"/>
</dbReference>
<dbReference type="Pfam" id="PF00618">
    <property type="entry name" value="RasGEF_N"/>
    <property type="match status" value="1"/>
</dbReference>
<dbReference type="EMBL" id="JANBVN010000018">
    <property type="protein sequence ID" value="KAJ9161814.1"/>
    <property type="molecule type" value="Genomic_DNA"/>
</dbReference>
<evidence type="ECO:0000313" key="17">
    <source>
        <dbReference type="EMBL" id="KAJ9161814.1"/>
    </source>
</evidence>
<dbReference type="PROSITE" id="PS50002">
    <property type="entry name" value="SH3"/>
    <property type="match status" value="1"/>
</dbReference>
<feature type="region of interest" description="Disordered" evidence="13">
    <location>
        <begin position="741"/>
        <end position="769"/>
    </location>
</feature>